<evidence type="ECO:0000313" key="1">
    <source>
        <dbReference type="EMBL" id="RFS47153.1"/>
    </source>
</evidence>
<accession>A0A372G2F2</accession>
<evidence type="ECO:0000313" key="2">
    <source>
        <dbReference type="Proteomes" id="UP000262621"/>
    </source>
</evidence>
<keyword evidence="2" id="KW-1185">Reference proteome</keyword>
<dbReference type="AlphaFoldDB" id="A0A372G2F2"/>
<reference evidence="1 2" key="1">
    <citation type="submission" date="2018-08" db="EMBL/GenBank/DDBJ databases">
        <title>Verrucosispora craniellae sp. nov., isolated from a marine sponge in the South China Sea.</title>
        <authorList>
            <person name="Li L."/>
            <person name="Lin H.W."/>
        </authorList>
    </citation>
    <scope>NUCLEOTIDE SEQUENCE [LARGE SCALE GENOMIC DNA]</scope>
    <source>
        <strain evidence="1 2">LHW63014</strain>
    </source>
</reference>
<dbReference type="RefSeq" id="WP_117227399.1">
    <property type="nucleotide sequence ID" value="NZ_CP061725.1"/>
</dbReference>
<dbReference type="InterPro" id="IPR032568">
    <property type="entry name" value="DUF4926"/>
</dbReference>
<dbReference type="Pfam" id="PF16277">
    <property type="entry name" value="DUF4926"/>
    <property type="match status" value="1"/>
</dbReference>
<proteinExistence type="predicted"/>
<name>A0A372G2F2_9ACTN</name>
<comment type="caution">
    <text evidence="1">The sequence shown here is derived from an EMBL/GenBank/DDBJ whole genome shotgun (WGS) entry which is preliminary data.</text>
</comment>
<dbReference type="OrthoDB" id="3398586at2"/>
<protein>
    <submittedName>
        <fullName evidence="1">DUF4926 domain-containing protein</fullName>
    </submittedName>
</protein>
<dbReference type="Proteomes" id="UP000262621">
    <property type="component" value="Unassembled WGS sequence"/>
</dbReference>
<dbReference type="EMBL" id="QVFU01000005">
    <property type="protein sequence ID" value="RFS47153.1"/>
    <property type="molecule type" value="Genomic_DNA"/>
</dbReference>
<organism evidence="1 2">
    <name type="scientific">Micromonospora craniellae</name>
    <dbReference type="NCBI Taxonomy" id="2294034"/>
    <lineage>
        <taxon>Bacteria</taxon>
        <taxon>Bacillati</taxon>
        <taxon>Actinomycetota</taxon>
        <taxon>Actinomycetes</taxon>
        <taxon>Micromonosporales</taxon>
        <taxon>Micromonosporaceae</taxon>
        <taxon>Micromonospora</taxon>
    </lineage>
</organism>
<gene>
    <name evidence="1" type="ORF">D0Q02_08390</name>
</gene>
<sequence length="66" mass="7071">MDLYDVVALREGIPDENLAPGAVGTIVHVFDHVPAAYEVEFADSDGRTVSMVTLTTDQIRPLGTPS</sequence>